<evidence type="ECO:0000313" key="1">
    <source>
        <dbReference type="EMBL" id="KAF3834572.1"/>
    </source>
</evidence>
<sequence length="139" mass="15405">MTVSSEIIFDLTPSDDIQVAFTKSCQILLAITNSKRRSTRVCVISGIRTGTETPRIVLDVALHLSLKLRNCDCSIRDLPAVAWCSKTGGTHKLMPGTAGGHKLKEEVSKSLCDFRDSNRDVISFRKLSETLRMSCFIPF</sequence>
<comment type="caution">
    <text evidence="1">The sequence shown here is derived from an EMBL/GenBank/DDBJ whole genome shotgun (WGS) entry which is preliminary data.</text>
</comment>
<accession>A0A7J5XC17</accession>
<reference evidence="1 2" key="1">
    <citation type="submission" date="2020-03" db="EMBL/GenBank/DDBJ databases">
        <title>Dissostichus mawsoni Genome sequencing and assembly.</title>
        <authorList>
            <person name="Park H."/>
        </authorList>
    </citation>
    <scope>NUCLEOTIDE SEQUENCE [LARGE SCALE GENOMIC DNA]</scope>
    <source>
        <strain evidence="1">DM0001</strain>
        <tissue evidence="1">Muscle</tissue>
    </source>
</reference>
<proteinExistence type="predicted"/>
<organism evidence="1 2">
    <name type="scientific">Dissostichus mawsoni</name>
    <name type="common">Antarctic cod</name>
    <dbReference type="NCBI Taxonomy" id="36200"/>
    <lineage>
        <taxon>Eukaryota</taxon>
        <taxon>Metazoa</taxon>
        <taxon>Chordata</taxon>
        <taxon>Craniata</taxon>
        <taxon>Vertebrata</taxon>
        <taxon>Euteleostomi</taxon>
        <taxon>Actinopterygii</taxon>
        <taxon>Neopterygii</taxon>
        <taxon>Teleostei</taxon>
        <taxon>Neoteleostei</taxon>
        <taxon>Acanthomorphata</taxon>
        <taxon>Eupercaria</taxon>
        <taxon>Perciformes</taxon>
        <taxon>Notothenioidei</taxon>
        <taxon>Nototheniidae</taxon>
        <taxon>Dissostichus</taxon>
    </lineage>
</organism>
<keyword evidence="2" id="KW-1185">Reference proteome</keyword>
<protein>
    <submittedName>
        <fullName evidence="1">Uncharacterized protein</fullName>
    </submittedName>
</protein>
<dbReference type="AlphaFoldDB" id="A0A7J5XC17"/>
<dbReference type="EMBL" id="JAAKFY010000025">
    <property type="protein sequence ID" value="KAF3834572.1"/>
    <property type="molecule type" value="Genomic_DNA"/>
</dbReference>
<name>A0A7J5XC17_DISMA</name>
<gene>
    <name evidence="1" type="ORF">F7725_027130</name>
</gene>
<evidence type="ECO:0000313" key="2">
    <source>
        <dbReference type="Proteomes" id="UP000518266"/>
    </source>
</evidence>
<dbReference type="Proteomes" id="UP000518266">
    <property type="component" value="Unassembled WGS sequence"/>
</dbReference>